<name>A0A0R1FAF4_9LACO</name>
<dbReference type="GO" id="GO:0003824">
    <property type="term" value="F:catalytic activity"/>
    <property type="evidence" value="ECO:0007669"/>
    <property type="project" value="InterPro"/>
</dbReference>
<dbReference type="Pfam" id="PF01048">
    <property type="entry name" value="PNP_UDP_1"/>
    <property type="match status" value="1"/>
</dbReference>
<dbReference type="SUPFAM" id="SSF53167">
    <property type="entry name" value="Purine and uridine phosphorylases"/>
    <property type="match status" value="1"/>
</dbReference>
<reference evidence="2 3" key="1">
    <citation type="journal article" date="2015" name="Genome Announc.">
        <title>Expanding the biotechnology potential of lactobacilli through comparative genomics of 213 strains and associated genera.</title>
        <authorList>
            <person name="Sun Z."/>
            <person name="Harris H.M."/>
            <person name="McCann A."/>
            <person name="Guo C."/>
            <person name="Argimon S."/>
            <person name="Zhang W."/>
            <person name="Yang X."/>
            <person name="Jeffery I.B."/>
            <person name="Cooney J.C."/>
            <person name="Kagawa T.F."/>
            <person name="Liu W."/>
            <person name="Song Y."/>
            <person name="Salvetti E."/>
            <person name="Wrobel A."/>
            <person name="Rasinkangas P."/>
            <person name="Parkhill J."/>
            <person name="Rea M.C."/>
            <person name="O'Sullivan O."/>
            <person name="Ritari J."/>
            <person name="Douillard F.P."/>
            <person name="Paul Ross R."/>
            <person name="Yang R."/>
            <person name="Briner A.E."/>
            <person name="Felis G.E."/>
            <person name="de Vos W.M."/>
            <person name="Barrangou R."/>
            <person name="Klaenhammer T.R."/>
            <person name="Caufield P.W."/>
            <person name="Cui Y."/>
            <person name="Zhang H."/>
            <person name="O'Toole P.W."/>
        </authorList>
    </citation>
    <scope>NUCLEOTIDE SEQUENCE [LARGE SCALE GENOMIC DNA]</scope>
    <source>
        <strain evidence="2 3">DSM 20001</strain>
    </source>
</reference>
<dbReference type="InterPro" id="IPR000845">
    <property type="entry name" value="Nucleoside_phosphorylase_d"/>
</dbReference>
<dbReference type="RefSeq" id="WP_029507564.1">
    <property type="nucleotide sequence ID" value="NZ_AZCN01000010.1"/>
</dbReference>
<evidence type="ECO:0000313" key="2">
    <source>
        <dbReference type="EMBL" id="KRK18672.1"/>
    </source>
</evidence>
<dbReference type="GeneID" id="65917275"/>
<dbReference type="Gene3D" id="3.40.50.1580">
    <property type="entry name" value="Nucleoside phosphorylase domain"/>
    <property type="match status" value="1"/>
</dbReference>
<dbReference type="PATRIC" id="fig|913848.6.peg.105"/>
<dbReference type="Proteomes" id="UP000051181">
    <property type="component" value="Unassembled WGS sequence"/>
</dbReference>
<dbReference type="InterPro" id="IPR035994">
    <property type="entry name" value="Nucleoside_phosphorylase_sf"/>
</dbReference>
<feature type="domain" description="Nucleoside phosphorylase" evidence="1">
    <location>
        <begin position="11"/>
        <end position="98"/>
    </location>
</feature>
<proteinExistence type="predicted"/>
<accession>A0A0R1FAF4</accession>
<dbReference type="eggNOG" id="COG2820">
    <property type="taxonomic scope" value="Bacteria"/>
</dbReference>
<dbReference type="EMBL" id="AZCN01000010">
    <property type="protein sequence ID" value="KRK18672.1"/>
    <property type="molecule type" value="Genomic_DNA"/>
</dbReference>
<evidence type="ECO:0000313" key="3">
    <source>
        <dbReference type="Proteomes" id="UP000051181"/>
    </source>
</evidence>
<comment type="caution">
    <text evidence="2">The sequence shown here is derived from an EMBL/GenBank/DDBJ whole genome shotgun (WGS) entry which is preliminary data.</text>
</comment>
<gene>
    <name evidence="2" type="ORF">FD22_GL000107</name>
</gene>
<evidence type="ECO:0000259" key="1">
    <source>
        <dbReference type="Pfam" id="PF01048"/>
    </source>
</evidence>
<organism evidence="2 3">
    <name type="scientific">Loigolactobacillus coryniformis subsp. coryniformis KCTC 3167 = DSM 20001</name>
    <dbReference type="NCBI Taxonomy" id="913848"/>
    <lineage>
        <taxon>Bacteria</taxon>
        <taxon>Bacillati</taxon>
        <taxon>Bacillota</taxon>
        <taxon>Bacilli</taxon>
        <taxon>Lactobacillales</taxon>
        <taxon>Lactobacillaceae</taxon>
        <taxon>Loigolactobacillus</taxon>
    </lineage>
</organism>
<protein>
    <submittedName>
        <fullName evidence="2">Phosphorylase Pnp Udp family protein</fullName>
    </submittedName>
</protein>
<dbReference type="GO" id="GO:0009116">
    <property type="term" value="P:nucleoside metabolic process"/>
    <property type="evidence" value="ECO:0007669"/>
    <property type="project" value="InterPro"/>
</dbReference>
<sequence length="111" mass="12549">MGRYNQLAQVIQAQQLTPQFVKTWTTDGYFRETQQLVQQRTQAGYTVVEMECAALAACAQFRQVAFGQLLFTADTMTDLNNWQPRDFGRSAHAKVAKHLSIQCLATFAESI</sequence>
<dbReference type="AlphaFoldDB" id="A0A0R1FAF4"/>